<evidence type="ECO:0000313" key="1">
    <source>
        <dbReference type="EMBL" id="KAI9911244.1"/>
    </source>
</evidence>
<sequence length="188" mass="22749">MEDDDFYEERRLYRLNPVTQQWALWAKGDDAFRAMLKALKNVRGRKIRGEQDLLDHLEVIIEQIDDEDEARARQLEKATRLAILEAIPRKRSLRLQVKQLAKMEKHQEKLAARKKEFSVEERAELNREEFLRKVENVTEKEVRNAERETRRLVREELEREEAQSERERRRLRRDERVSEQVKAVDSEK</sequence>
<keyword evidence="2" id="KW-1185">Reference proteome</keyword>
<dbReference type="Proteomes" id="UP001163321">
    <property type="component" value="Chromosome 5"/>
</dbReference>
<gene>
    <name evidence="1" type="ORF">PsorP6_009072</name>
</gene>
<organism evidence="1 2">
    <name type="scientific">Peronosclerospora sorghi</name>
    <dbReference type="NCBI Taxonomy" id="230839"/>
    <lineage>
        <taxon>Eukaryota</taxon>
        <taxon>Sar</taxon>
        <taxon>Stramenopiles</taxon>
        <taxon>Oomycota</taxon>
        <taxon>Peronosporomycetes</taxon>
        <taxon>Peronosporales</taxon>
        <taxon>Peronosporaceae</taxon>
        <taxon>Peronosclerospora</taxon>
    </lineage>
</organism>
<name>A0ACC0VXP3_9STRA</name>
<dbReference type="EMBL" id="CM047584">
    <property type="protein sequence ID" value="KAI9911244.1"/>
    <property type="molecule type" value="Genomic_DNA"/>
</dbReference>
<proteinExistence type="predicted"/>
<evidence type="ECO:0000313" key="2">
    <source>
        <dbReference type="Proteomes" id="UP001163321"/>
    </source>
</evidence>
<comment type="caution">
    <text evidence="1">The sequence shown here is derived from an EMBL/GenBank/DDBJ whole genome shotgun (WGS) entry which is preliminary data.</text>
</comment>
<protein>
    <submittedName>
        <fullName evidence="1">Uncharacterized protein</fullName>
    </submittedName>
</protein>
<accession>A0ACC0VXP3</accession>
<reference evidence="1 2" key="1">
    <citation type="journal article" date="2022" name="bioRxiv">
        <title>The genome of the oomycete Peronosclerospora sorghi, a cosmopolitan pathogen of maize and sorghum, is inflated with dispersed pseudogenes.</title>
        <authorList>
            <person name="Fletcher K."/>
            <person name="Martin F."/>
            <person name="Isakeit T."/>
            <person name="Cavanaugh K."/>
            <person name="Magill C."/>
            <person name="Michelmore R."/>
        </authorList>
    </citation>
    <scope>NUCLEOTIDE SEQUENCE [LARGE SCALE GENOMIC DNA]</scope>
    <source>
        <strain evidence="1">P6</strain>
    </source>
</reference>